<proteinExistence type="predicted"/>
<dbReference type="Proteomes" id="UP000001542">
    <property type="component" value="Unassembled WGS sequence"/>
</dbReference>
<dbReference type="RefSeq" id="XP_001305726.1">
    <property type="nucleotide sequence ID" value="XM_001305725.1"/>
</dbReference>
<protein>
    <recommendedName>
        <fullName evidence="3">DUF4832 domain-containing protein</fullName>
    </recommendedName>
</protein>
<dbReference type="SUPFAM" id="SSF51445">
    <property type="entry name" value="(Trans)glycosidases"/>
    <property type="match status" value="1"/>
</dbReference>
<keyword evidence="2" id="KW-1185">Reference proteome</keyword>
<evidence type="ECO:0008006" key="3">
    <source>
        <dbReference type="Google" id="ProtNLM"/>
    </source>
</evidence>
<dbReference type="InParanoid" id="A2FQM1"/>
<dbReference type="KEGG" id="tva:4750510"/>
<accession>A2FQM1</accession>
<reference evidence="1" key="2">
    <citation type="journal article" date="2007" name="Science">
        <title>Draft genome sequence of the sexually transmitted pathogen Trichomonas vaginalis.</title>
        <authorList>
            <person name="Carlton J.M."/>
            <person name="Hirt R.P."/>
            <person name="Silva J.C."/>
            <person name="Delcher A.L."/>
            <person name="Schatz M."/>
            <person name="Zhao Q."/>
            <person name="Wortman J.R."/>
            <person name="Bidwell S.L."/>
            <person name="Alsmark U.C.M."/>
            <person name="Besteiro S."/>
            <person name="Sicheritz-Ponten T."/>
            <person name="Noel C.J."/>
            <person name="Dacks J.B."/>
            <person name="Foster P.G."/>
            <person name="Simillion C."/>
            <person name="Van de Peer Y."/>
            <person name="Miranda-Saavedra D."/>
            <person name="Barton G.J."/>
            <person name="Westrop G.D."/>
            <person name="Mueller S."/>
            <person name="Dessi D."/>
            <person name="Fiori P.L."/>
            <person name="Ren Q."/>
            <person name="Paulsen I."/>
            <person name="Zhang H."/>
            <person name="Bastida-Corcuera F.D."/>
            <person name="Simoes-Barbosa A."/>
            <person name="Brown M.T."/>
            <person name="Hayes R.D."/>
            <person name="Mukherjee M."/>
            <person name="Okumura C.Y."/>
            <person name="Schneider R."/>
            <person name="Smith A.J."/>
            <person name="Vanacova S."/>
            <person name="Villalvazo M."/>
            <person name="Haas B.J."/>
            <person name="Pertea M."/>
            <person name="Feldblyum T.V."/>
            <person name="Utterback T.R."/>
            <person name="Shu C.L."/>
            <person name="Osoegawa K."/>
            <person name="de Jong P.J."/>
            <person name="Hrdy I."/>
            <person name="Horvathova L."/>
            <person name="Zubacova Z."/>
            <person name="Dolezal P."/>
            <person name="Malik S.B."/>
            <person name="Logsdon J.M. Jr."/>
            <person name="Henze K."/>
            <person name="Gupta A."/>
            <person name="Wang C.C."/>
            <person name="Dunne R.L."/>
            <person name="Upcroft J.A."/>
            <person name="Upcroft P."/>
            <person name="White O."/>
            <person name="Salzberg S.L."/>
            <person name="Tang P."/>
            <person name="Chiu C.-H."/>
            <person name="Lee Y.-S."/>
            <person name="Embley T.M."/>
            <person name="Coombs G.H."/>
            <person name="Mottram J.C."/>
            <person name="Tachezy J."/>
            <person name="Fraser-Liggett C.M."/>
            <person name="Johnson P.J."/>
        </authorList>
    </citation>
    <scope>NUCLEOTIDE SEQUENCE [LARGE SCALE GENOMIC DNA]</scope>
    <source>
        <strain evidence="1">G3</strain>
    </source>
</reference>
<organism evidence="1 2">
    <name type="scientific">Trichomonas vaginalis (strain ATCC PRA-98 / G3)</name>
    <dbReference type="NCBI Taxonomy" id="412133"/>
    <lineage>
        <taxon>Eukaryota</taxon>
        <taxon>Metamonada</taxon>
        <taxon>Parabasalia</taxon>
        <taxon>Trichomonadida</taxon>
        <taxon>Trichomonadidae</taxon>
        <taxon>Trichomonas</taxon>
    </lineage>
</organism>
<dbReference type="EMBL" id="DS113946">
    <property type="protein sequence ID" value="EAX92796.1"/>
    <property type="molecule type" value="Genomic_DNA"/>
</dbReference>
<dbReference type="Gene3D" id="3.20.20.80">
    <property type="entry name" value="Glycosidases"/>
    <property type="match status" value="1"/>
</dbReference>
<evidence type="ECO:0000313" key="2">
    <source>
        <dbReference type="Proteomes" id="UP000001542"/>
    </source>
</evidence>
<dbReference type="AlphaFoldDB" id="A2FQM1"/>
<evidence type="ECO:0000313" key="1">
    <source>
        <dbReference type="EMBL" id="EAX92796.1"/>
    </source>
</evidence>
<dbReference type="VEuPathDB" id="TrichDB:TVAG_011480"/>
<gene>
    <name evidence="1" type="ORF">TVAG_011480</name>
</gene>
<dbReference type="InterPro" id="IPR017853">
    <property type="entry name" value="GH"/>
</dbReference>
<sequence>MLFIFAILGYSDLPSWSPQPRYDKNGQLIQGYTKEKNGDTTTVNYLLEDKTLLRNPAMGYMIYEEGWSFDGIYGYTPERFWKEIEGCGAQTYNNILYIRLLWGDMEPEEGKYAWLYDDGFKMYIEKAKKYNLKLAFRVFTHGQKAIPQYVKDAGCIMSNQYPVDNNPQPNYDDPIFLEKLEKFVTAFAAYFDDPDLVDFVDSYNTGHWGEGNGPTMRDGSNHRMVVDTVTDVYATHFKKVLTVSTLGDTNVQFMKPLSYEGRGFLQRRDGLGSSYFSSNERNINNDLFLNHRKPLIGESCYWFADGDGSTYTAYKSMGYKDFRDCFTQTITDMYNSHSNTMDMRVPLQCKYYVDNLPDQIQRWITIGGYRLYPSMISYTKDGSKLAITHTWKNAGCGLLPNYHPNWDHKYQVTFALLDKDGKAVYKFTDINAEPGDWYKDHEYSYSISHDVSSSIKGKYTLAVSVSDKTKDNNPGIKLSVYEPCKKGEWLVIDDVEF</sequence>
<reference evidence="1" key="1">
    <citation type="submission" date="2006-10" db="EMBL/GenBank/DDBJ databases">
        <authorList>
            <person name="Amadeo P."/>
            <person name="Zhao Q."/>
            <person name="Wortman J."/>
            <person name="Fraser-Liggett C."/>
            <person name="Carlton J."/>
        </authorList>
    </citation>
    <scope>NUCLEOTIDE SEQUENCE</scope>
    <source>
        <strain evidence="1">G3</strain>
    </source>
</reference>
<dbReference type="VEuPathDB" id="TrichDB:TVAGG3_0901530"/>
<name>A2FQM1_TRIV3</name>